<feature type="transmembrane region" description="Helical" evidence="1">
    <location>
        <begin position="298"/>
        <end position="320"/>
    </location>
</feature>
<evidence type="ECO:0000313" key="3">
    <source>
        <dbReference type="Proteomes" id="UP001215231"/>
    </source>
</evidence>
<dbReference type="Pfam" id="PF03594">
    <property type="entry name" value="BenE"/>
    <property type="match status" value="1"/>
</dbReference>
<feature type="transmembrane region" description="Helical" evidence="1">
    <location>
        <begin position="104"/>
        <end position="121"/>
    </location>
</feature>
<feature type="transmembrane region" description="Helical" evidence="1">
    <location>
        <begin position="53"/>
        <end position="73"/>
    </location>
</feature>
<keyword evidence="1" id="KW-1133">Transmembrane helix</keyword>
<reference evidence="2 3" key="1">
    <citation type="journal article" date="2022" name="Mar. Drugs">
        <title>Bioassay-Guided Fractionation Leads to the Detection of Cholic Acid Generated by the Rare Thalassomonas sp.</title>
        <authorList>
            <person name="Pheiffer F."/>
            <person name="Schneider Y.K."/>
            <person name="Hansen E.H."/>
            <person name="Andersen J.H."/>
            <person name="Isaksson J."/>
            <person name="Busche T."/>
            <person name="R C."/>
            <person name="Kalinowski J."/>
            <person name="Zyl L.V."/>
            <person name="Trindade M."/>
        </authorList>
    </citation>
    <scope>NUCLEOTIDE SEQUENCE [LARGE SCALE GENOMIC DNA]</scope>
    <source>
        <strain evidence="2 3">A5K-61T</strain>
    </source>
</reference>
<dbReference type="EMBL" id="CP059693">
    <property type="protein sequence ID" value="WDE13972.1"/>
    <property type="molecule type" value="Genomic_DNA"/>
</dbReference>
<gene>
    <name evidence="2" type="ORF">H3N35_11340</name>
</gene>
<sequence>MGSISGISKITGFFSVSHICAGFVAVLVGYTSAAVIIFQAAEAGGASSAQISSWLWALGIGMGLSSIALSLYFRAPILTAWSTPGAALLVTALSSASLNEATGIFIFSSSLILLCGISGWFEKIMRHVPESLAGGMLAGVLLPFGLDIFKVLTDECLLVASMLAVYMLFKHALPRYVIPLVLLTGGCAAFFQGLLQLDNLRWQLSIPVWVMPDFNFQQLIGIGIPLFIVTMASQNVPGIAALRANGYQTPVSPLIATTGVTGVVLAPFGGFAFNLAAITAAICQGKEAGVDPDKRYLATVWAGGFYLLTGVFGASVVALFAAFPSELVMALAGLALLGTIGHSLSSSLAEQKGREAVLLTFLVTASGMNLAGIGSAFWGLAIGLLAYHLQNLFTLHSKKSAAQSKVAGKYSS</sequence>
<feature type="transmembrane region" description="Helical" evidence="1">
    <location>
        <begin position="12"/>
        <end position="41"/>
    </location>
</feature>
<feature type="transmembrane region" description="Helical" evidence="1">
    <location>
        <begin position="254"/>
        <end position="278"/>
    </location>
</feature>
<feature type="transmembrane region" description="Helical" evidence="1">
    <location>
        <begin position="80"/>
        <end position="98"/>
    </location>
</feature>
<organism evidence="2 3">
    <name type="scientific">Thalassomonas haliotis</name>
    <dbReference type="NCBI Taxonomy" id="485448"/>
    <lineage>
        <taxon>Bacteria</taxon>
        <taxon>Pseudomonadati</taxon>
        <taxon>Pseudomonadota</taxon>
        <taxon>Gammaproteobacteria</taxon>
        <taxon>Alteromonadales</taxon>
        <taxon>Colwelliaceae</taxon>
        <taxon>Thalassomonas</taxon>
    </lineage>
</organism>
<keyword evidence="1" id="KW-0812">Transmembrane</keyword>
<name>A0ABY7VLA0_9GAMM</name>
<evidence type="ECO:0000313" key="2">
    <source>
        <dbReference type="EMBL" id="WDE13972.1"/>
    </source>
</evidence>
<dbReference type="Proteomes" id="UP001215231">
    <property type="component" value="Chromosome"/>
</dbReference>
<evidence type="ECO:0000256" key="1">
    <source>
        <dbReference type="SAM" id="Phobius"/>
    </source>
</evidence>
<proteinExistence type="predicted"/>
<feature type="transmembrane region" description="Helical" evidence="1">
    <location>
        <begin position="327"/>
        <end position="344"/>
    </location>
</feature>
<dbReference type="PANTHER" id="PTHR30199:SF0">
    <property type="entry name" value="INNER MEMBRANE PROTEIN YDCO"/>
    <property type="match status" value="1"/>
</dbReference>
<protein>
    <submittedName>
        <fullName evidence="2">Benzoate/H(+) symporter BenE family transporter</fullName>
    </submittedName>
</protein>
<accession>A0ABY7VLA0</accession>
<feature type="transmembrane region" description="Helical" evidence="1">
    <location>
        <begin position="215"/>
        <end position="233"/>
    </location>
</feature>
<dbReference type="InterPro" id="IPR004711">
    <property type="entry name" value="Benzoate_Transporter"/>
</dbReference>
<dbReference type="NCBIfam" id="TIGR00843">
    <property type="entry name" value="benE"/>
    <property type="match status" value="1"/>
</dbReference>
<feature type="transmembrane region" description="Helical" evidence="1">
    <location>
        <begin position="356"/>
        <end position="389"/>
    </location>
</feature>
<dbReference type="RefSeq" id="WP_274054428.1">
    <property type="nucleotide sequence ID" value="NZ_CP059693.1"/>
</dbReference>
<dbReference type="PANTHER" id="PTHR30199">
    <property type="entry name" value="MFS FAMILY TRANSPORTER, PREDICTED SUBSTRATE BENZOATE"/>
    <property type="match status" value="1"/>
</dbReference>
<keyword evidence="1" id="KW-0472">Membrane</keyword>
<feature type="transmembrane region" description="Helical" evidence="1">
    <location>
        <begin position="176"/>
        <end position="195"/>
    </location>
</feature>
<feature type="transmembrane region" description="Helical" evidence="1">
    <location>
        <begin position="128"/>
        <end position="146"/>
    </location>
</feature>
<keyword evidence="3" id="KW-1185">Reference proteome</keyword>